<dbReference type="SUPFAM" id="SSF46689">
    <property type="entry name" value="Homeodomain-like"/>
    <property type="match status" value="1"/>
</dbReference>
<reference evidence="7" key="1">
    <citation type="journal article" date="2019" name="Int. J. Syst. Evol. Microbiol.">
        <title>The Global Catalogue of Microorganisms (GCM) 10K type strain sequencing project: providing services to taxonomists for standard genome sequencing and annotation.</title>
        <authorList>
            <consortium name="The Broad Institute Genomics Platform"/>
            <consortium name="The Broad Institute Genome Sequencing Center for Infectious Disease"/>
            <person name="Wu L."/>
            <person name="Ma J."/>
        </authorList>
    </citation>
    <scope>NUCLEOTIDE SEQUENCE [LARGE SCALE GENOMIC DNA]</scope>
    <source>
        <strain evidence="7">JCM 13584</strain>
    </source>
</reference>
<evidence type="ECO:0000313" key="6">
    <source>
        <dbReference type="EMBL" id="GAA1945478.1"/>
    </source>
</evidence>
<dbReference type="RefSeq" id="WP_157414562.1">
    <property type="nucleotide sequence ID" value="NZ_BAAAMK010000001.1"/>
</dbReference>
<keyword evidence="1" id="KW-0805">Transcription regulation</keyword>
<dbReference type="Gene3D" id="1.10.357.10">
    <property type="entry name" value="Tetracycline Repressor, domain 2"/>
    <property type="match status" value="1"/>
</dbReference>
<comment type="caution">
    <text evidence="6">The sequence shown here is derived from an EMBL/GenBank/DDBJ whole genome shotgun (WGS) entry which is preliminary data.</text>
</comment>
<evidence type="ECO:0000256" key="1">
    <source>
        <dbReference type="ARBA" id="ARBA00023015"/>
    </source>
</evidence>
<evidence type="ECO:0000259" key="5">
    <source>
        <dbReference type="PROSITE" id="PS50977"/>
    </source>
</evidence>
<dbReference type="PRINTS" id="PR00455">
    <property type="entry name" value="HTHTETR"/>
</dbReference>
<proteinExistence type="predicted"/>
<name>A0ABP5BHX6_9MICO</name>
<dbReference type="PRINTS" id="PR00400">
    <property type="entry name" value="TETREPRESSOR"/>
</dbReference>
<keyword evidence="7" id="KW-1185">Reference proteome</keyword>
<dbReference type="Pfam" id="PF13305">
    <property type="entry name" value="TetR_C_33"/>
    <property type="match status" value="1"/>
</dbReference>
<dbReference type="InterPro" id="IPR009057">
    <property type="entry name" value="Homeodomain-like_sf"/>
</dbReference>
<dbReference type="InterPro" id="IPR036271">
    <property type="entry name" value="Tet_transcr_reg_TetR-rel_C_sf"/>
</dbReference>
<protein>
    <submittedName>
        <fullName evidence="6">TetR/AcrR family transcriptional regulator</fullName>
    </submittedName>
</protein>
<dbReference type="Proteomes" id="UP001499954">
    <property type="component" value="Unassembled WGS sequence"/>
</dbReference>
<dbReference type="PANTHER" id="PTHR30055">
    <property type="entry name" value="HTH-TYPE TRANSCRIPTIONAL REGULATOR RUTR"/>
    <property type="match status" value="1"/>
</dbReference>
<sequence length="190" mass="19940">MPTPDRTSLVAIVDAGRELLEQAGLEGLTMQAVATRVGVRAPSLYKRVASRDALIALVTDATLRDLGESAARAATRAGADPRDRLRALARALRAFAHERPVAFRIVFAPGAELHLDPESLRASSVPVLDAAADLVGEEHALDAARTFTAWANGFVSMELAGAFRLGGDVDRAFGYGVECLVAAVASHAAP</sequence>
<evidence type="ECO:0000256" key="4">
    <source>
        <dbReference type="PROSITE-ProRule" id="PRU00335"/>
    </source>
</evidence>
<keyword evidence="2 4" id="KW-0238">DNA-binding</keyword>
<keyword evidence="3" id="KW-0804">Transcription</keyword>
<evidence type="ECO:0000256" key="2">
    <source>
        <dbReference type="ARBA" id="ARBA00023125"/>
    </source>
</evidence>
<dbReference type="SUPFAM" id="SSF48498">
    <property type="entry name" value="Tetracyclin repressor-like, C-terminal domain"/>
    <property type="match status" value="1"/>
</dbReference>
<feature type="DNA-binding region" description="H-T-H motif" evidence="4">
    <location>
        <begin position="29"/>
        <end position="48"/>
    </location>
</feature>
<dbReference type="InterPro" id="IPR025996">
    <property type="entry name" value="MT1864/Rv1816-like_C"/>
</dbReference>
<dbReference type="Pfam" id="PF00440">
    <property type="entry name" value="TetR_N"/>
    <property type="match status" value="1"/>
</dbReference>
<evidence type="ECO:0000256" key="3">
    <source>
        <dbReference type="ARBA" id="ARBA00023163"/>
    </source>
</evidence>
<dbReference type="InterPro" id="IPR001647">
    <property type="entry name" value="HTH_TetR"/>
</dbReference>
<dbReference type="InterPro" id="IPR003012">
    <property type="entry name" value="Tet_transcr_reg_TetR"/>
</dbReference>
<feature type="domain" description="HTH tetR-type" evidence="5">
    <location>
        <begin position="6"/>
        <end position="66"/>
    </location>
</feature>
<organism evidence="6 7">
    <name type="scientific">Agromyces allii</name>
    <dbReference type="NCBI Taxonomy" id="393607"/>
    <lineage>
        <taxon>Bacteria</taxon>
        <taxon>Bacillati</taxon>
        <taxon>Actinomycetota</taxon>
        <taxon>Actinomycetes</taxon>
        <taxon>Micrococcales</taxon>
        <taxon>Microbacteriaceae</taxon>
        <taxon>Agromyces</taxon>
    </lineage>
</organism>
<dbReference type="PANTHER" id="PTHR30055:SF239">
    <property type="entry name" value="TRANSCRIPTIONAL REGULATORY PROTEIN"/>
    <property type="match status" value="1"/>
</dbReference>
<accession>A0ABP5BHX6</accession>
<dbReference type="PROSITE" id="PS50977">
    <property type="entry name" value="HTH_TETR_2"/>
    <property type="match status" value="1"/>
</dbReference>
<gene>
    <name evidence="6" type="ORF">GCM10009717_09970</name>
</gene>
<dbReference type="InterPro" id="IPR050109">
    <property type="entry name" value="HTH-type_TetR-like_transc_reg"/>
</dbReference>
<dbReference type="EMBL" id="BAAAMK010000001">
    <property type="protein sequence ID" value="GAA1945478.1"/>
    <property type="molecule type" value="Genomic_DNA"/>
</dbReference>
<dbReference type="Gene3D" id="1.10.10.60">
    <property type="entry name" value="Homeodomain-like"/>
    <property type="match status" value="1"/>
</dbReference>
<evidence type="ECO:0000313" key="7">
    <source>
        <dbReference type="Proteomes" id="UP001499954"/>
    </source>
</evidence>